<keyword evidence="3" id="KW-1185">Reference proteome</keyword>
<dbReference type="InterPro" id="IPR022038">
    <property type="entry name" value="Ig-like_bact"/>
</dbReference>
<organism evidence="2 3">
    <name type="scientific">Blautia intestinalis</name>
    <dbReference type="NCBI Taxonomy" id="2763028"/>
    <lineage>
        <taxon>Bacteria</taxon>
        <taxon>Bacillati</taxon>
        <taxon>Bacillota</taxon>
        <taxon>Clostridia</taxon>
        <taxon>Lachnospirales</taxon>
        <taxon>Lachnospiraceae</taxon>
        <taxon>Blautia</taxon>
    </lineage>
</organism>
<protein>
    <submittedName>
        <fullName evidence="2">Ig-like domain-containing protein</fullName>
    </submittedName>
</protein>
<comment type="caution">
    <text evidence="2">The sequence shown here is derived from an EMBL/GenBank/DDBJ whole genome shotgun (WGS) entry which is preliminary data.</text>
</comment>
<dbReference type="EMBL" id="JACOQE010000001">
    <property type="protein sequence ID" value="MBC5739561.1"/>
    <property type="molecule type" value="Genomic_DNA"/>
</dbReference>
<sequence length="114" mass="12686">MVSKVYGKADGVDITFYHDHGDIWQIDVPWNDDGKYTAEIFAEDDGGNITFRCSALFVISGHELQAVVMLNEMSAQVGCEKIKYCTEIIEEQFAGSVQEGGYQIESVICSRSHV</sequence>
<proteinExistence type="predicted"/>
<evidence type="ECO:0000313" key="2">
    <source>
        <dbReference type="EMBL" id="MBC5739561.1"/>
    </source>
</evidence>
<dbReference type="RefSeq" id="WP_187002718.1">
    <property type="nucleotide sequence ID" value="NZ_JACOQE010000001.1"/>
</dbReference>
<reference evidence="2 3" key="1">
    <citation type="submission" date="2020-08" db="EMBL/GenBank/DDBJ databases">
        <title>Genome public.</title>
        <authorList>
            <person name="Liu C."/>
            <person name="Sun Q."/>
        </authorList>
    </citation>
    <scope>NUCLEOTIDE SEQUENCE [LARGE SCALE GENOMIC DNA]</scope>
    <source>
        <strain evidence="2 3">27-44</strain>
    </source>
</reference>
<gene>
    <name evidence="2" type="ORF">H8Z79_03630</name>
</gene>
<dbReference type="Proteomes" id="UP000633936">
    <property type="component" value="Unassembled WGS sequence"/>
</dbReference>
<accession>A0ABR7HZ95</accession>
<dbReference type="Pfam" id="PF13754">
    <property type="entry name" value="Big_3_4"/>
    <property type="match status" value="1"/>
</dbReference>
<name>A0ABR7HZ95_9FIRM</name>
<evidence type="ECO:0000313" key="3">
    <source>
        <dbReference type="Proteomes" id="UP000633936"/>
    </source>
</evidence>
<evidence type="ECO:0000259" key="1">
    <source>
        <dbReference type="Pfam" id="PF13754"/>
    </source>
</evidence>
<feature type="domain" description="Ig-like" evidence="1">
    <location>
        <begin position="1"/>
        <end position="73"/>
    </location>
</feature>